<dbReference type="SMART" id="SM00331">
    <property type="entry name" value="PP2C_SIG"/>
    <property type="match status" value="1"/>
</dbReference>
<sequence>MASNRPADTPDDLLARLGSLTAEARVRAEAQRTQVQLALALQRGMLPGELPVVPGLRVAARYAPAFTGLNVGGDWYDGFLLPDGCIGYSIGDVQGHTIEAAAFMGQVRVGLRALGSVTSDPGELLASTNELLLSMGASLFATCTMVRFDPVAWELRSARAGHVPLVRATPDGRAGVIEDEGGPPLGVQPGAVYPVTRYRLSGPGVFVLVTDGVVEGPSLPLEDGLQQVARLAGVGTGAALSAEPLATSVMRIADSIGHEDDAAVLVIAHDGPPDAAREHPAPAHRAPSGPPDA</sequence>
<dbReference type="InterPro" id="IPR052016">
    <property type="entry name" value="Bact_Sigma-Reg"/>
</dbReference>
<dbReference type="Gene3D" id="3.60.40.10">
    <property type="entry name" value="PPM-type phosphatase domain"/>
    <property type="match status" value="1"/>
</dbReference>
<proteinExistence type="predicted"/>
<organism evidence="4 5">
    <name type="scientific">Streptomyces uncialis</name>
    <dbReference type="NCBI Taxonomy" id="1048205"/>
    <lineage>
        <taxon>Bacteria</taxon>
        <taxon>Bacillati</taxon>
        <taxon>Actinomycetota</taxon>
        <taxon>Actinomycetes</taxon>
        <taxon>Kitasatosporales</taxon>
        <taxon>Streptomycetaceae</taxon>
        <taxon>Streptomyces</taxon>
    </lineage>
</organism>
<protein>
    <submittedName>
        <fullName evidence="4">Serine/threonine protein phosphatase</fullName>
    </submittedName>
</protein>
<accession>A0A1Q4V9Y5</accession>
<dbReference type="Proteomes" id="UP000186455">
    <property type="component" value="Unassembled WGS sequence"/>
</dbReference>
<feature type="region of interest" description="Disordered" evidence="2">
    <location>
        <begin position="271"/>
        <end position="293"/>
    </location>
</feature>
<evidence type="ECO:0000256" key="1">
    <source>
        <dbReference type="ARBA" id="ARBA00022801"/>
    </source>
</evidence>
<dbReference type="EMBL" id="LFBV01000002">
    <property type="protein sequence ID" value="OKH94549.1"/>
    <property type="molecule type" value="Genomic_DNA"/>
</dbReference>
<dbReference type="PANTHER" id="PTHR43156:SF2">
    <property type="entry name" value="STAGE II SPORULATION PROTEIN E"/>
    <property type="match status" value="1"/>
</dbReference>
<dbReference type="STRING" id="1048205.AB852_09810"/>
<keyword evidence="1" id="KW-0378">Hydrolase</keyword>
<evidence type="ECO:0000313" key="4">
    <source>
        <dbReference type="EMBL" id="OKH94549.1"/>
    </source>
</evidence>
<reference evidence="4 5" key="1">
    <citation type="submission" date="2015-06" db="EMBL/GenBank/DDBJ databases">
        <title>Cloning and characterization of the uncialamcin biosynthetic gene cluster.</title>
        <authorList>
            <person name="Yan X."/>
            <person name="Huang T."/>
            <person name="Ge H."/>
            <person name="Shen B."/>
        </authorList>
    </citation>
    <scope>NUCLEOTIDE SEQUENCE [LARGE SCALE GENOMIC DNA]</scope>
    <source>
        <strain evidence="4 5">DCA2648</strain>
    </source>
</reference>
<feature type="domain" description="PPM-type phosphatase" evidence="3">
    <location>
        <begin position="53"/>
        <end position="269"/>
    </location>
</feature>
<dbReference type="InterPro" id="IPR001932">
    <property type="entry name" value="PPM-type_phosphatase-like_dom"/>
</dbReference>
<dbReference type="AlphaFoldDB" id="A0A1Q4V9Y5"/>
<name>A0A1Q4V9Y5_9ACTN</name>
<comment type="caution">
    <text evidence="4">The sequence shown here is derived from an EMBL/GenBank/DDBJ whole genome shotgun (WGS) entry which is preliminary data.</text>
</comment>
<evidence type="ECO:0000259" key="3">
    <source>
        <dbReference type="SMART" id="SM00331"/>
    </source>
</evidence>
<feature type="compositionally biased region" description="Basic and acidic residues" evidence="2">
    <location>
        <begin position="271"/>
        <end position="281"/>
    </location>
</feature>
<dbReference type="InterPro" id="IPR036457">
    <property type="entry name" value="PPM-type-like_dom_sf"/>
</dbReference>
<dbReference type="RefSeq" id="WP_073786217.1">
    <property type="nucleotide sequence ID" value="NZ_CP109583.1"/>
</dbReference>
<evidence type="ECO:0000256" key="2">
    <source>
        <dbReference type="SAM" id="MobiDB-lite"/>
    </source>
</evidence>
<evidence type="ECO:0000313" key="5">
    <source>
        <dbReference type="Proteomes" id="UP000186455"/>
    </source>
</evidence>
<dbReference type="SUPFAM" id="SSF81606">
    <property type="entry name" value="PP2C-like"/>
    <property type="match status" value="1"/>
</dbReference>
<dbReference type="GeneID" id="96790364"/>
<dbReference type="GO" id="GO:0016791">
    <property type="term" value="F:phosphatase activity"/>
    <property type="evidence" value="ECO:0007669"/>
    <property type="project" value="TreeGrafter"/>
</dbReference>
<keyword evidence="5" id="KW-1185">Reference proteome</keyword>
<dbReference type="Pfam" id="PF07228">
    <property type="entry name" value="SpoIIE"/>
    <property type="match status" value="1"/>
</dbReference>
<gene>
    <name evidence="4" type="ORF">AB852_09810</name>
</gene>
<dbReference type="PANTHER" id="PTHR43156">
    <property type="entry name" value="STAGE II SPORULATION PROTEIN E-RELATED"/>
    <property type="match status" value="1"/>
</dbReference>